<dbReference type="OrthoDB" id="6400644at2"/>
<gene>
    <name evidence="1" type="ORF">SAMN04488540_11842</name>
</gene>
<dbReference type="EMBL" id="FNEM01000018">
    <property type="protein sequence ID" value="SDK06284.1"/>
    <property type="molecule type" value="Genomic_DNA"/>
</dbReference>
<evidence type="ECO:0000313" key="1">
    <source>
        <dbReference type="EMBL" id="SDK06284.1"/>
    </source>
</evidence>
<protein>
    <recommendedName>
        <fullName evidence="3">Flagellar protein FliT</fullName>
    </recommendedName>
</protein>
<name>A0A1G8YV26_9GAMM</name>
<evidence type="ECO:0000313" key="2">
    <source>
        <dbReference type="Proteomes" id="UP000199527"/>
    </source>
</evidence>
<evidence type="ECO:0008006" key="3">
    <source>
        <dbReference type="Google" id="ProtNLM"/>
    </source>
</evidence>
<dbReference type="Proteomes" id="UP000199527">
    <property type="component" value="Unassembled WGS sequence"/>
</dbReference>
<sequence>MNQQSLEQISQSISELLSQIEAADVEGRDDLLPRLNEQIEARRVCLAELLNTELAQNREWLKVQLDISRGLAQQGKSQLEKQRGQLGGYKKGRKQVSVYQNIELGK</sequence>
<keyword evidence="2" id="KW-1185">Reference proteome</keyword>
<dbReference type="RefSeq" id="WP_090367487.1">
    <property type="nucleotide sequence ID" value="NZ_FNEM01000018.1"/>
</dbReference>
<proteinExistence type="predicted"/>
<organism evidence="1 2">
    <name type="scientific">Ferrimonas sediminum</name>
    <dbReference type="NCBI Taxonomy" id="718193"/>
    <lineage>
        <taxon>Bacteria</taxon>
        <taxon>Pseudomonadati</taxon>
        <taxon>Pseudomonadota</taxon>
        <taxon>Gammaproteobacteria</taxon>
        <taxon>Alteromonadales</taxon>
        <taxon>Ferrimonadaceae</taxon>
        <taxon>Ferrimonas</taxon>
    </lineage>
</organism>
<accession>A0A1G8YV26</accession>
<dbReference type="AlphaFoldDB" id="A0A1G8YV26"/>
<reference evidence="2" key="1">
    <citation type="submission" date="2016-10" db="EMBL/GenBank/DDBJ databases">
        <authorList>
            <person name="Varghese N."/>
            <person name="Submissions S."/>
        </authorList>
    </citation>
    <scope>NUCLEOTIDE SEQUENCE [LARGE SCALE GENOMIC DNA]</scope>
    <source>
        <strain evidence="2">DSM 23317</strain>
    </source>
</reference>